<keyword evidence="3" id="KW-0963">Cytoplasm</keyword>
<dbReference type="EMBL" id="POQS01000010">
    <property type="protein sequence ID" value="PND30236.1"/>
    <property type="molecule type" value="Genomic_DNA"/>
</dbReference>
<accession>A0A2N8K9V3</accession>
<evidence type="ECO:0000259" key="4">
    <source>
        <dbReference type="PROSITE" id="PS50851"/>
    </source>
</evidence>
<dbReference type="InterPro" id="IPR039315">
    <property type="entry name" value="CheW"/>
</dbReference>
<evidence type="ECO:0000256" key="2">
    <source>
        <dbReference type="ARBA" id="ARBA00021483"/>
    </source>
</evidence>
<dbReference type="SUPFAM" id="SSF50341">
    <property type="entry name" value="CheW-like"/>
    <property type="match status" value="1"/>
</dbReference>
<evidence type="ECO:0000256" key="1">
    <source>
        <dbReference type="ARBA" id="ARBA00004496"/>
    </source>
</evidence>
<dbReference type="InterPro" id="IPR002545">
    <property type="entry name" value="CheW-lke_dom"/>
</dbReference>
<name>A0A2N8K9V3_9BURK</name>
<dbReference type="PROSITE" id="PS50851">
    <property type="entry name" value="CHEW"/>
    <property type="match status" value="1"/>
</dbReference>
<dbReference type="GO" id="GO:0005829">
    <property type="term" value="C:cytosol"/>
    <property type="evidence" value="ECO:0007669"/>
    <property type="project" value="TreeGrafter"/>
</dbReference>
<organism evidence="5 6">
    <name type="scientific">Achromobacter pulmonis</name>
    <dbReference type="NCBI Taxonomy" id="1389932"/>
    <lineage>
        <taxon>Bacteria</taxon>
        <taxon>Pseudomonadati</taxon>
        <taxon>Pseudomonadota</taxon>
        <taxon>Betaproteobacteria</taxon>
        <taxon>Burkholderiales</taxon>
        <taxon>Alcaligenaceae</taxon>
        <taxon>Achromobacter</taxon>
    </lineage>
</organism>
<dbReference type="RefSeq" id="WP_102775945.1">
    <property type="nucleotide sequence ID" value="NZ_POQS01000010.1"/>
</dbReference>
<dbReference type="Gene3D" id="2.30.30.40">
    <property type="entry name" value="SH3 Domains"/>
    <property type="match status" value="1"/>
</dbReference>
<comment type="subcellular location">
    <subcellularLocation>
        <location evidence="1">Cytoplasm</location>
    </subcellularLocation>
</comment>
<dbReference type="GO" id="GO:0006935">
    <property type="term" value="P:chemotaxis"/>
    <property type="evidence" value="ECO:0007669"/>
    <property type="project" value="InterPro"/>
</dbReference>
<dbReference type="PANTHER" id="PTHR22617">
    <property type="entry name" value="CHEMOTAXIS SENSOR HISTIDINE KINASE-RELATED"/>
    <property type="match status" value="1"/>
</dbReference>
<dbReference type="AlphaFoldDB" id="A0A2N8K9V3"/>
<comment type="caution">
    <text evidence="5">The sequence shown here is derived from an EMBL/GenBank/DDBJ whole genome shotgun (WGS) entry which is preliminary data.</text>
</comment>
<dbReference type="PANTHER" id="PTHR22617:SF45">
    <property type="entry name" value="CHEMOTAXIS PROTEIN CHEW"/>
    <property type="match status" value="1"/>
</dbReference>
<dbReference type="Pfam" id="PF01584">
    <property type="entry name" value="CheW"/>
    <property type="match status" value="1"/>
</dbReference>
<evidence type="ECO:0000256" key="3">
    <source>
        <dbReference type="ARBA" id="ARBA00022490"/>
    </source>
</evidence>
<proteinExistence type="predicted"/>
<gene>
    <name evidence="5" type="ORF">C1I89_30190</name>
</gene>
<dbReference type="GO" id="GO:0007165">
    <property type="term" value="P:signal transduction"/>
    <property type="evidence" value="ECO:0007669"/>
    <property type="project" value="InterPro"/>
</dbReference>
<protein>
    <recommendedName>
        <fullName evidence="2">Chemotaxis protein CheW</fullName>
    </recommendedName>
</protein>
<evidence type="ECO:0000313" key="5">
    <source>
        <dbReference type="EMBL" id="PND30236.1"/>
    </source>
</evidence>
<keyword evidence="6" id="KW-1185">Reference proteome</keyword>
<sequence length="219" mass="23289">MSETLDRLADVDDCWNRIGIRGDQSCAQLAGHVHCRNCPVYAAAAKRILDRLPPQMAEGDGAAPEPAHGDLSALLVFRVQREWLGLPAQALDEVASVRRILGLPHRRDPAMLGVANVRGTLTVCVSLARLLGLEAAPEARERPAAARMLILGGAGRAVVLPVDEVQGIHAVELDRLEPLPATVDGAALKYTRGVARAGGRAVGVLDETLLMQALERSLA</sequence>
<evidence type="ECO:0000313" key="6">
    <source>
        <dbReference type="Proteomes" id="UP000235994"/>
    </source>
</evidence>
<dbReference type="InterPro" id="IPR036061">
    <property type="entry name" value="CheW-like_dom_sf"/>
</dbReference>
<dbReference type="Proteomes" id="UP000235994">
    <property type="component" value="Unassembled WGS sequence"/>
</dbReference>
<reference evidence="5 6" key="1">
    <citation type="submission" date="2018-01" db="EMBL/GenBank/DDBJ databases">
        <title>The draft genome of an aniline degradation strain ANB-1.</title>
        <authorList>
            <person name="Zhang L."/>
            <person name="Jiang J."/>
        </authorList>
    </citation>
    <scope>NUCLEOTIDE SEQUENCE [LARGE SCALE GENOMIC DNA]</scope>
    <source>
        <strain evidence="5 6">ANB-1</strain>
    </source>
</reference>
<feature type="domain" description="CheW-like" evidence="4">
    <location>
        <begin position="71"/>
        <end position="216"/>
    </location>
</feature>
<dbReference type="SMART" id="SM00260">
    <property type="entry name" value="CheW"/>
    <property type="match status" value="1"/>
</dbReference>
<dbReference type="Gene3D" id="2.40.50.180">
    <property type="entry name" value="CheA-289, Domain 4"/>
    <property type="match status" value="1"/>
</dbReference>